<dbReference type="GO" id="GO:0016020">
    <property type="term" value="C:membrane"/>
    <property type="evidence" value="ECO:0007669"/>
    <property type="project" value="UniProtKB-SubCell"/>
</dbReference>
<dbReference type="RefSeq" id="WP_169488335.1">
    <property type="nucleotide sequence ID" value="NZ_JABBGJ010000031.1"/>
</dbReference>
<protein>
    <submittedName>
        <fullName evidence="7">Type IV secretion system protein</fullName>
    </submittedName>
</protein>
<dbReference type="InterPro" id="IPR007688">
    <property type="entry name" value="Conjugal_tfr_TrbL/VirB6"/>
</dbReference>
<sequence length="350" mass="36231">MLKARTFLYALGLLVVMALLFSPYSRAETAGSTAASASTTQPTGLGLAVTTAIVTNSFNYISKEVQQVSQTILGTAVTTSSSLNSESDKIAGGLAVLVLVLTFVEYAGTRHPVSAWVKVFMNIMVLGIFAAVYVGYSTAAPGFYNWFVTLATDLNGGTATFQALGAAADAVLVGIAHSTDGLGITDIANVSKVLMILVVDVAAAICFLTMCLSGVVFIYYTLIGLVQSVIGIVFGKIAIALGFHQMTRNFFSSWLSFMIHSGMYTAVSAAMNALVIKTFISALQSNTPGGTLNFSTSFASVIALTVISIFILLLSMEIPKIAGMFGSGASGGPGIVGKAASAMTMGAFGD</sequence>
<feature type="chain" id="PRO_5032766506" evidence="6">
    <location>
        <begin position="28"/>
        <end position="350"/>
    </location>
</feature>
<proteinExistence type="predicted"/>
<comment type="caution">
    <text evidence="7">The sequence shown here is derived from an EMBL/GenBank/DDBJ whole genome shotgun (WGS) entry which is preliminary data.</text>
</comment>
<comment type="subcellular location">
    <subcellularLocation>
        <location evidence="1">Membrane</location>
        <topology evidence="1">Multi-pass membrane protein</topology>
    </subcellularLocation>
</comment>
<feature type="transmembrane region" description="Helical" evidence="5">
    <location>
        <begin position="292"/>
        <end position="314"/>
    </location>
</feature>
<evidence type="ECO:0000256" key="5">
    <source>
        <dbReference type="SAM" id="Phobius"/>
    </source>
</evidence>
<feature type="transmembrane region" description="Helical" evidence="5">
    <location>
        <begin position="194"/>
        <end position="219"/>
    </location>
</feature>
<feature type="transmembrane region" description="Helical" evidence="5">
    <location>
        <begin position="255"/>
        <end position="280"/>
    </location>
</feature>
<accession>A0A848IMT7</accession>
<dbReference type="AlphaFoldDB" id="A0A848IMT7"/>
<evidence type="ECO:0000256" key="6">
    <source>
        <dbReference type="SAM" id="SignalP"/>
    </source>
</evidence>
<evidence type="ECO:0000313" key="7">
    <source>
        <dbReference type="EMBL" id="NMM01499.1"/>
    </source>
</evidence>
<keyword evidence="3 5" id="KW-1133">Transmembrane helix</keyword>
<dbReference type="Pfam" id="PF04610">
    <property type="entry name" value="TrbL"/>
    <property type="match status" value="1"/>
</dbReference>
<feature type="transmembrane region" description="Helical" evidence="5">
    <location>
        <begin position="225"/>
        <end position="243"/>
    </location>
</feature>
<evidence type="ECO:0000313" key="8">
    <source>
        <dbReference type="Proteomes" id="UP000544134"/>
    </source>
</evidence>
<evidence type="ECO:0000256" key="2">
    <source>
        <dbReference type="ARBA" id="ARBA00022692"/>
    </source>
</evidence>
<feature type="signal peptide" evidence="6">
    <location>
        <begin position="1"/>
        <end position="27"/>
    </location>
</feature>
<evidence type="ECO:0000256" key="3">
    <source>
        <dbReference type="ARBA" id="ARBA00022989"/>
    </source>
</evidence>
<keyword evidence="4 5" id="KW-0472">Membrane</keyword>
<dbReference type="Proteomes" id="UP000544134">
    <property type="component" value="Unassembled WGS sequence"/>
</dbReference>
<reference evidence="7 8" key="1">
    <citation type="submission" date="2020-04" db="EMBL/GenBank/DDBJ databases">
        <title>Paraburkholderia sp. RP-4-7 isolated from soil.</title>
        <authorList>
            <person name="Dahal R.H."/>
        </authorList>
    </citation>
    <scope>NUCLEOTIDE SEQUENCE [LARGE SCALE GENOMIC DNA]</scope>
    <source>
        <strain evidence="7 8">RP-4-7</strain>
    </source>
</reference>
<keyword evidence="6" id="KW-0732">Signal</keyword>
<evidence type="ECO:0000256" key="4">
    <source>
        <dbReference type="ARBA" id="ARBA00023136"/>
    </source>
</evidence>
<name>A0A848IMT7_9BURK</name>
<organism evidence="7 8">
    <name type="scientific">Paraburkholderia polaris</name>
    <dbReference type="NCBI Taxonomy" id="2728848"/>
    <lineage>
        <taxon>Bacteria</taxon>
        <taxon>Pseudomonadati</taxon>
        <taxon>Pseudomonadota</taxon>
        <taxon>Betaproteobacteria</taxon>
        <taxon>Burkholderiales</taxon>
        <taxon>Burkholderiaceae</taxon>
        <taxon>Paraburkholderia</taxon>
    </lineage>
</organism>
<feature type="transmembrane region" description="Helical" evidence="5">
    <location>
        <begin position="90"/>
        <end position="107"/>
    </location>
</feature>
<keyword evidence="8" id="KW-1185">Reference proteome</keyword>
<gene>
    <name evidence="7" type="ORF">HHL24_26620</name>
</gene>
<keyword evidence="2 5" id="KW-0812">Transmembrane</keyword>
<dbReference type="GO" id="GO:0030255">
    <property type="term" value="P:protein secretion by the type IV secretion system"/>
    <property type="evidence" value="ECO:0007669"/>
    <property type="project" value="InterPro"/>
</dbReference>
<feature type="transmembrane region" description="Helical" evidence="5">
    <location>
        <begin position="119"/>
        <end position="139"/>
    </location>
</feature>
<dbReference type="EMBL" id="JABBGJ010000031">
    <property type="protein sequence ID" value="NMM01499.1"/>
    <property type="molecule type" value="Genomic_DNA"/>
</dbReference>
<evidence type="ECO:0000256" key="1">
    <source>
        <dbReference type="ARBA" id="ARBA00004141"/>
    </source>
</evidence>